<comment type="caution">
    <text evidence="9">The sequence shown here is derived from an EMBL/GenBank/DDBJ whole genome shotgun (WGS) entry which is preliminary data.</text>
</comment>
<keyword evidence="4" id="KW-0812">Transmembrane</keyword>
<proteinExistence type="predicted"/>
<name>A0AB34JE43_PRYPA</name>
<evidence type="ECO:0000256" key="3">
    <source>
        <dbReference type="ARBA" id="ARBA00022679"/>
    </source>
</evidence>
<evidence type="ECO:0000256" key="4">
    <source>
        <dbReference type="ARBA" id="ARBA00022692"/>
    </source>
</evidence>
<evidence type="ECO:0000259" key="8">
    <source>
        <dbReference type="Pfam" id="PF23452"/>
    </source>
</evidence>
<dbReference type="AlphaFoldDB" id="A0AB34JE43"/>
<dbReference type="InterPro" id="IPR044845">
    <property type="entry name" value="HPAT/SRGT1-like"/>
</dbReference>
<sequence>MKVVLQPCALAVGILVLGGLLLVRDQLLAQSTSEPDVADLLLQTRRMDAKLERLTASLENLQAELSKPVEADRDASRVSEVEPGQLLELTQLQDKVKALERSLHSQVKQGNSQPHAESDAAGSEKGGSTLSQTADVRAEEAAIQAKCPKRSPFHGLMTAQASVYQQWQARIMYYHWKKQKALGGECTDMAGFTRLAATEGGKPDGLESEIPSVFVEQLSEEVMMSHFHFGVLNRPHSILKLLASSEMLEQLTSSFVLILETDHVIMKPIPNLATPRTPAGWVFGYMHGHAGQDSVVKKYWPEGSGADLDPVGPSPLLIHLDQLRLVAPRWMEFSLGLRSDKSAERVMQGWVQEMWGYTIAAASLGIKHRLVREMQVEASSLSHNIPVDFPKMAYIFHYTYGIEYTADGKPQGINQIGEWSLDKRHYGGDHPPRNLEPPPDGANAAARWLLNAWNEASANIPNWPQSKSMGTYGWRRQPATAATIARSGTATRVVGTRWTWAGNEGFDFLPEGQLKTPWGVGTWGIVTSKQSANDGRTEDGIFKCTDCLFADFANANHNLRFNFDVSPYRFTSHRVGDMAEVNGEFLRRL</sequence>
<evidence type="ECO:0000313" key="9">
    <source>
        <dbReference type="EMBL" id="KAL1519432.1"/>
    </source>
</evidence>
<comment type="subcellular location">
    <subcellularLocation>
        <location evidence="1">Membrane</location>
        <topology evidence="1">Single-pass membrane protein</topology>
    </subcellularLocation>
</comment>
<dbReference type="Proteomes" id="UP001515480">
    <property type="component" value="Unassembled WGS sequence"/>
</dbReference>
<evidence type="ECO:0000256" key="1">
    <source>
        <dbReference type="ARBA" id="ARBA00004167"/>
    </source>
</evidence>
<dbReference type="Pfam" id="PF23452">
    <property type="entry name" value="HPAT"/>
    <property type="match status" value="1"/>
</dbReference>
<keyword evidence="3" id="KW-0808">Transferase</keyword>
<feature type="region of interest" description="Disordered" evidence="7">
    <location>
        <begin position="102"/>
        <end position="131"/>
    </location>
</feature>
<reference evidence="9 10" key="1">
    <citation type="journal article" date="2024" name="Science">
        <title>Giant polyketide synthase enzymes in the biosynthesis of giant marine polyether toxins.</title>
        <authorList>
            <person name="Fallon T.R."/>
            <person name="Shende V.V."/>
            <person name="Wierzbicki I.H."/>
            <person name="Pendleton A.L."/>
            <person name="Watervoot N.F."/>
            <person name="Auber R.P."/>
            <person name="Gonzalez D.J."/>
            <person name="Wisecaver J.H."/>
            <person name="Moore B.S."/>
        </authorList>
    </citation>
    <scope>NUCLEOTIDE SEQUENCE [LARGE SCALE GENOMIC DNA]</scope>
    <source>
        <strain evidence="9 10">12B1</strain>
    </source>
</reference>
<evidence type="ECO:0000256" key="7">
    <source>
        <dbReference type="SAM" id="MobiDB-lite"/>
    </source>
</evidence>
<gene>
    <name evidence="9" type="ORF">AB1Y20_022955</name>
</gene>
<protein>
    <recommendedName>
        <fullName evidence="8">Hydroxyproline O-arabinosyltransferase-like domain-containing protein</fullName>
    </recommendedName>
</protein>
<evidence type="ECO:0000256" key="6">
    <source>
        <dbReference type="ARBA" id="ARBA00023136"/>
    </source>
</evidence>
<organism evidence="9 10">
    <name type="scientific">Prymnesium parvum</name>
    <name type="common">Toxic golden alga</name>
    <dbReference type="NCBI Taxonomy" id="97485"/>
    <lineage>
        <taxon>Eukaryota</taxon>
        <taxon>Haptista</taxon>
        <taxon>Haptophyta</taxon>
        <taxon>Prymnesiophyceae</taxon>
        <taxon>Prymnesiales</taxon>
        <taxon>Prymnesiaceae</taxon>
        <taxon>Prymnesium</taxon>
    </lineage>
</organism>
<dbReference type="InterPro" id="IPR056508">
    <property type="entry name" value="HPAT-like"/>
</dbReference>
<evidence type="ECO:0000256" key="5">
    <source>
        <dbReference type="ARBA" id="ARBA00022989"/>
    </source>
</evidence>
<dbReference type="GO" id="GO:0016757">
    <property type="term" value="F:glycosyltransferase activity"/>
    <property type="evidence" value="ECO:0007669"/>
    <property type="project" value="UniProtKB-KW"/>
</dbReference>
<evidence type="ECO:0000256" key="2">
    <source>
        <dbReference type="ARBA" id="ARBA00022676"/>
    </source>
</evidence>
<dbReference type="PANTHER" id="PTHR31485:SF4">
    <property type="entry name" value="HYDROXYPROLINE O-ARABINOSYLTRANSFERASE RDN1"/>
    <property type="match status" value="1"/>
</dbReference>
<dbReference type="PANTHER" id="PTHR31485">
    <property type="entry name" value="PEPTIDYL SERINE ALPHA-GALACTOSYLTRANSFERASE"/>
    <property type="match status" value="1"/>
</dbReference>
<keyword evidence="2" id="KW-0328">Glycosyltransferase</keyword>
<evidence type="ECO:0000313" key="10">
    <source>
        <dbReference type="Proteomes" id="UP001515480"/>
    </source>
</evidence>
<feature type="compositionally biased region" description="Polar residues" evidence="7">
    <location>
        <begin position="104"/>
        <end position="115"/>
    </location>
</feature>
<keyword evidence="5" id="KW-1133">Transmembrane helix</keyword>
<dbReference type="EMBL" id="JBGBPQ010000009">
    <property type="protein sequence ID" value="KAL1519432.1"/>
    <property type="molecule type" value="Genomic_DNA"/>
</dbReference>
<feature type="domain" description="Hydroxyproline O-arabinosyltransferase-like" evidence="8">
    <location>
        <begin position="153"/>
        <end position="464"/>
    </location>
</feature>
<accession>A0AB34JE43</accession>
<keyword evidence="6" id="KW-0472">Membrane</keyword>
<keyword evidence="10" id="KW-1185">Reference proteome</keyword>
<dbReference type="GO" id="GO:0016020">
    <property type="term" value="C:membrane"/>
    <property type="evidence" value="ECO:0007669"/>
    <property type="project" value="UniProtKB-SubCell"/>
</dbReference>